<dbReference type="Proteomes" id="UP000396862">
    <property type="component" value="Unassembled WGS sequence"/>
</dbReference>
<evidence type="ECO:0000313" key="7">
    <source>
        <dbReference type="Proteomes" id="UP000396862"/>
    </source>
</evidence>
<evidence type="ECO:0000256" key="1">
    <source>
        <dbReference type="HAMAP-Rule" id="MF_00095"/>
    </source>
</evidence>
<name>A0A2P8CDW9_9BACT</name>
<dbReference type="InterPro" id="IPR005224">
    <property type="entry name" value="SfsA"/>
</dbReference>
<evidence type="ECO:0000313" key="5">
    <source>
        <dbReference type="EMBL" id="PSK83188.1"/>
    </source>
</evidence>
<dbReference type="CDD" id="cd22359">
    <property type="entry name" value="SfsA-like_bacterial"/>
    <property type="match status" value="1"/>
</dbReference>
<proteinExistence type="inferred from homology"/>
<gene>
    <name evidence="1 4" type="primary">sfsA</name>
    <name evidence="5" type="ORF">CLV93_104118</name>
    <name evidence="4" type="ORF">JCM18694_21750</name>
</gene>
<protein>
    <recommendedName>
        <fullName evidence="1">Sugar fermentation stimulation protein homolog</fullName>
    </recommendedName>
</protein>
<feature type="domain" description="SfsA N-terminal OB" evidence="3">
    <location>
        <begin position="13"/>
        <end position="79"/>
    </location>
</feature>
<dbReference type="OrthoDB" id="9802365at2"/>
<evidence type="ECO:0000259" key="2">
    <source>
        <dbReference type="Pfam" id="PF03749"/>
    </source>
</evidence>
<organism evidence="5 6">
    <name type="scientific">Prolixibacter denitrificans</name>
    <dbReference type="NCBI Taxonomy" id="1541063"/>
    <lineage>
        <taxon>Bacteria</taxon>
        <taxon>Pseudomonadati</taxon>
        <taxon>Bacteroidota</taxon>
        <taxon>Bacteroidia</taxon>
        <taxon>Marinilabiliales</taxon>
        <taxon>Prolixibacteraceae</taxon>
        <taxon>Prolixibacter</taxon>
    </lineage>
</organism>
<dbReference type="RefSeq" id="WP_106541991.1">
    <property type="nucleotide sequence ID" value="NZ_BLAU01000001.1"/>
</dbReference>
<dbReference type="Gene3D" id="2.40.50.580">
    <property type="match status" value="1"/>
</dbReference>
<dbReference type="Pfam" id="PF03749">
    <property type="entry name" value="SfsA"/>
    <property type="match status" value="1"/>
</dbReference>
<dbReference type="Gene3D" id="3.40.1350.60">
    <property type="match status" value="1"/>
</dbReference>
<dbReference type="NCBIfam" id="TIGR00230">
    <property type="entry name" value="sfsA"/>
    <property type="match status" value="1"/>
</dbReference>
<dbReference type="InterPro" id="IPR041465">
    <property type="entry name" value="SfsA_N"/>
</dbReference>
<evidence type="ECO:0000313" key="4">
    <source>
        <dbReference type="EMBL" id="GET21929.1"/>
    </source>
</evidence>
<dbReference type="PANTHER" id="PTHR30545:SF2">
    <property type="entry name" value="SUGAR FERMENTATION STIMULATION PROTEIN A"/>
    <property type="match status" value="1"/>
</dbReference>
<dbReference type="Proteomes" id="UP000240621">
    <property type="component" value="Unassembled WGS sequence"/>
</dbReference>
<feature type="domain" description="Sugar fermentation stimulation protein C-terminal" evidence="2">
    <location>
        <begin position="83"/>
        <end position="218"/>
    </location>
</feature>
<evidence type="ECO:0000259" key="3">
    <source>
        <dbReference type="Pfam" id="PF17746"/>
    </source>
</evidence>
<sequence>MRFEKELVHGRLIKRYKRFLADVKLDDGTEVTAHCTNSGTMKSCLEDGAEVYLTPVNDPKRRTKFTWEMIKIDGRWVGINTNNPNKIAFEAVRNNRIPELSGYETVRREVKFGDSRFDVMAQNEKETCFIEVKNVTMKEGTDALFPDAVTTRGRKHLNTLMEVKKQGMRAVMLYIIQRTDVERFEPADAIDPEYGKALREAYREGVEIIPMQAEVTPEGIELVRKLDFEL</sequence>
<accession>A0A2P8CDW9</accession>
<dbReference type="AlphaFoldDB" id="A0A2P8CDW9"/>
<reference evidence="5 6" key="1">
    <citation type="submission" date="2018-03" db="EMBL/GenBank/DDBJ databases">
        <title>Genomic Encyclopedia of Archaeal and Bacterial Type Strains, Phase II (KMG-II): from individual species to whole genera.</title>
        <authorList>
            <person name="Goeker M."/>
        </authorList>
    </citation>
    <scope>NUCLEOTIDE SEQUENCE [LARGE SCALE GENOMIC DNA]</scope>
    <source>
        <strain evidence="5 6">DSM 27267</strain>
    </source>
</reference>
<reference evidence="4 7" key="2">
    <citation type="submission" date="2019-10" db="EMBL/GenBank/DDBJ databases">
        <title>Prolixibacter strains distinguished by the presence of nitrate reductase genes were adept at nitrate-dependent anaerobic corrosion of metallic iron and carbon steel.</title>
        <authorList>
            <person name="Iino T."/>
            <person name="Shono N."/>
            <person name="Ito K."/>
            <person name="Nakamura R."/>
            <person name="Sueoka K."/>
            <person name="Harayama S."/>
            <person name="Ohkuma M."/>
        </authorList>
    </citation>
    <scope>NUCLEOTIDE SEQUENCE [LARGE SCALE GENOMIC DNA]</scope>
    <source>
        <strain evidence="4 7">MIC1-1</strain>
    </source>
</reference>
<comment type="similarity">
    <text evidence="1">Belongs to the SfsA family.</text>
</comment>
<dbReference type="EMBL" id="PYGC01000004">
    <property type="protein sequence ID" value="PSK83188.1"/>
    <property type="molecule type" value="Genomic_DNA"/>
</dbReference>
<evidence type="ECO:0000313" key="6">
    <source>
        <dbReference type="Proteomes" id="UP000240621"/>
    </source>
</evidence>
<dbReference type="EMBL" id="BLAU01000001">
    <property type="protein sequence ID" value="GET21929.1"/>
    <property type="molecule type" value="Genomic_DNA"/>
</dbReference>
<comment type="caution">
    <text evidence="5">The sequence shown here is derived from an EMBL/GenBank/DDBJ whole genome shotgun (WGS) entry which is preliminary data.</text>
</comment>
<dbReference type="Pfam" id="PF17746">
    <property type="entry name" value="SfsA_N"/>
    <property type="match status" value="1"/>
</dbReference>
<dbReference type="HAMAP" id="MF_00095">
    <property type="entry name" value="SfsA"/>
    <property type="match status" value="1"/>
</dbReference>
<keyword evidence="7" id="KW-1185">Reference proteome</keyword>
<dbReference type="InterPro" id="IPR040452">
    <property type="entry name" value="SfsA_C"/>
</dbReference>
<dbReference type="PANTHER" id="PTHR30545">
    <property type="entry name" value="SUGAR FERMENTATION STIMULATION PROTEIN A"/>
    <property type="match status" value="1"/>
</dbReference>
<dbReference type="GO" id="GO:0003677">
    <property type="term" value="F:DNA binding"/>
    <property type="evidence" value="ECO:0007669"/>
    <property type="project" value="InterPro"/>
</dbReference>